<dbReference type="PANTHER" id="PTHR33055">
    <property type="entry name" value="TRANSPOSASE FOR INSERTION SEQUENCE ELEMENT IS1111A"/>
    <property type="match status" value="1"/>
</dbReference>
<keyword evidence="1" id="KW-0175">Coiled coil</keyword>
<dbReference type="AlphaFoldDB" id="A0A920CQR1"/>
<gene>
    <name evidence="3" type="ORF">J34TS1_04380</name>
</gene>
<evidence type="ECO:0000256" key="1">
    <source>
        <dbReference type="SAM" id="Coils"/>
    </source>
</evidence>
<evidence type="ECO:0000313" key="3">
    <source>
        <dbReference type="EMBL" id="GIO45673.1"/>
    </source>
</evidence>
<evidence type="ECO:0000259" key="2">
    <source>
        <dbReference type="Pfam" id="PF02371"/>
    </source>
</evidence>
<protein>
    <recommendedName>
        <fullName evidence="2">Transposase IS116/IS110/IS902 C-terminal domain-containing protein</fullName>
    </recommendedName>
</protein>
<proteinExistence type="predicted"/>
<dbReference type="EMBL" id="BORT01000001">
    <property type="protein sequence ID" value="GIO45673.1"/>
    <property type="molecule type" value="Genomic_DNA"/>
</dbReference>
<dbReference type="InterPro" id="IPR003346">
    <property type="entry name" value="Transposase_20"/>
</dbReference>
<sequence length="285" mass="32173">MGTTPPVRFHPEDYEELRILMANRETVTKRLNAAVNQIHRWVDIVFPELRQVFKILTCTSAIATLRLFPLPKEISRLDTEQVLAGWKQYVKRHAGVKRAEQLIALAKCSVGTTQALHAYKLHLGQLLEEYDLAQRQLKQIEHELHLILERIPYAKKLLEIRGVNATSLAGVLGEAGDLSGYAHGNALLRHAGLNLAEASSGKWRGKMVLSKRGRPRLRHFLYLLTMCMVMTNPDVRALHHHNVDGKKIKRMKSIMKLCGKVARLLVGLAKSDEVYDSAKVFPQAA</sequence>
<name>A0A920CQR1_9BACL</name>
<feature type="coiled-coil region" evidence="1">
    <location>
        <begin position="123"/>
        <end position="150"/>
    </location>
</feature>
<dbReference type="PANTHER" id="PTHR33055:SF3">
    <property type="entry name" value="PUTATIVE TRANSPOSASE FOR IS117-RELATED"/>
    <property type="match status" value="1"/>
</dbReference>
<keyword evidence="4" id="KW-1185">Reference proteome</keyword>
<comment type="caution">
    <text evidence="3">The sequence shown here is derived from an EMBL/GenBank/DDBJ whole genome shotgun (WGS) entry which is preliminary data.</text>
</comment>
<dbReference type="Pfam" id="PF02371">
    <property type="entry name" value="Transposase_20"/>
    <property type="match status" value="1"/>
</dbReference>
<evidence type="ECO:0000313" key="4">
    <source>
        <dbReference type="Proteomes" id="UP000682811"/>
    </source>
</evidence>
<dbReference type="GO" id="GO:0004803">
    <property type="term" value="F:transposase activity"/>
    <property type="evidence" value="ECO:0007669"/>
    <property type="project" value="InterPro"/>
</dbReference>
<dbReference type="InterPro" id="IPR047650">
    <property type="entry name" value="Transpos_IS110"/>
</dbReference>
<feature type="domain" description="Transposase IS116/IS110/IS902 C-terminal" evidence="2">
    <location>
        <begin position="155"/>
        <end position="239"/>
    </location>
</feature>
<dbReference type="GO" id="GO:0003677">
    <property type="term" value="F:DNA binding"/>
    <property type="evidence" value="ECO:0007669"/>
    <property type="project" value="InterPro"/>
</dbReference>
<reference evidence="3 4" key="1">
    <citation type="submission" date="2021-03" db="EMBL/GenBank/DDBJ databases">
        <title>Antimicrobial resistance genes in bacteria isolated from Japanese honey, and their potential for conferring macrolide and lincosamide resistance in the American foulbrood pathogen Paenibacillus larvae.</title>
        <authorList>
            <person name="Okamoto M."/>
            <person name="Kumagai M."/>
            <person name="Kanamori H."/>
            <person name="Takamatsu D."/>
        </authorList>
    </citation>
    <scope>NUCLEOTIDE SEQUENCE [LARGE SCALE GENOMIC DNA]</scope>
    <source>
        <strain evidence="3 4">J34TS1</strain>
    </source>
</reference>
<dbReference type="GO" id="GO:0006313">
    <property type="term" value="P:DNA transposition"/>
    <property type="evidence" value="ECO:0007669"/>
    <property type="project" value="InterPro"/>
</dbReference>
<organism evidence="3 4">
    <name type="scientific">Paenibacillus azoreducens</name>
    <dbReference type="NCBI Taxonomy" id="116718"/>
    <lineage>
        <taxon>Bacteria</taxon>
        <taxon>Bacillati</taxon>
        <taxon>Bacillota</taxon>
        <taxon>Bacilli</taxon>
        <taxon>Bacillales</taxon>
        <taxon>Paenibacillaceae</taxon>
        <taxon>Paenibacillus</taxon>
    </lineage>
</organism>
<accession>A0A920CQR1</accession>
<dbReference type="Proteomes" id="UP000682811">
    <property type="component" value="Unassembled WGS sequence"/>
</dbReference>